<dbReference type="InParanoid" id="B7P1C9"/>
<dbReference type="EMBL" id="ABJB011038570">
    <property type="status" value="NOT_ANNOTATED_CDS"/>
    <property type="molecule type" value="Genomic_DNA"/>
</dbReference>
<reference evidence="3" key="2">
    <citation type="submission" date="2020-05" db="UniProtKB">
        <authorList>
            <consortium name="EnsemblMetazoa"/>
        </authorList>
    </citation>
    <scope>IDENTIFICATION</scope>
    <source>
        <strain evidence="3">wikel</strain>
    </source>
</reference>
<organism>
    <name type="scientific">Ixodes scapularis</name>
    <name type="common">Black-legged tick</name>
    <name type="synonym">Deer tick</name>
    <dbReference type="NCBI Taxonomy" id="6945"/>
    <lineage>
        <taxon>Eukaryota</taxon>
        <taxon>Metazoa</taxon>
        <taxon>Ecdysozoa</taxon>
        <taxon>Arthropoda</taxon>
        <taxon>Chelicerata</taxon>
        <taxon>Arachnida</taxon>
        <taxon>Acari</taxon>
        <taxon>Parasitiformes</taxon>
        <taxon>Ixodida</taxon>
        <taxon>Ixodoidea</taxon>
        <taxon>Ixodidae</taxon>
        <taxon>Ixodinae</taxon>
        <taxon>Ixodes</taxon>
    </lineage>
</organism>
<dbReference type="EMBL" id="DS616181">
    <property type="protein sequence ID" value="EEC00401.1"/>
    <property type="molecule type" value="Genomic_DNA"/>
</dbReference>
<proteinExistence type="predicted"/>
<gene>
    <name evidence="2" type="ORF">IscW_ISCW000622</name>
</gene>
<evidence type="ECO:0000313" key="3">
    <source>
        <dbReference type="EnsemblMetazoa" id="ISCW000622-PA"/>
    </source>
</evidence>
<dbReference type="EnsemblMetazoa" id="ISCW000622-RA">
    <property type="protein sequence ID" value="ISCW000622-PA"/>
    <property type="gene ID" value="ISCW000622"/>
</dbReference>
<dbReference type="Proteomes" id="UP000001555">
    <property type="component" value="Unassembled WGS sequence"/>
</dbReference>
<evidence type="ECO:0000256" key="1">
    <source>
        <dbReference type="SAM" id="MobiDB-lite"/>
    </source>
</evidence>
<accession>B7P1C9</accession>
<name>B7P1C9_IXOSC</name>
<feature type="region of interest" description="Disordered" evidence="1">
    <location>
        <begin position="49"/>
        <end position="82"/>
    </location>
</feature>
<dbReference type="HOGENOM" id="CLU_2560803_0_0_1"/>
<dbReference type="VEuPathDB" id="VectorBase:ISCW000622"/>
<dbReference type="VEuPathDB" id="VectorBase:ISCI000622"/>
<keyword evidence="4" id="KW-1185">Reference proteome</keyword>
<reference evidence="2 4" key="1">
    <citation type="submission" date="2008-03" db="EMBL/GenBank/DDBJ databases">
        <title>Annotation of Ixodes scapularis.</title>
        <authorList>
            <consortium name="Ixodes scapularis Genome Project Consortium"/>
            <person name="Caler E."/>
            <person name="Hannick L.I."/>
            <person name="Bidwell S."/>
            <person name="Joardar V."/>
            <person name="Thiagarajan M."/>
            <person name="Amedeo P."/>
            <person name="Galinsky K.J."/>
            <person name="Schobel S."/>
            <person name="Inman J."/>
            <person name="Hostetler J."/>
            <person name="Miller J."/>
            <person name="Hammond M."/>
            <person name="Megy K."/>
            <person name="Lawson D."/>
            <person name="Kodira C."/>
            <person name="Sutton G."/>
            <person name="Meyer J."/>
            <person name="Hill C.A."/>
            <person name="Birren B."/>
            <person name="Nene V."/>
            <person name="Collins F."/>
            <person name="Alarcon-Chaidez F."/>
            <person name="Wikel S."/>
            <person name="Strausberg R."/>
        </authorList>
    </citation>
    <scope>NUCLEOTIDE SEQUENCE [LARGE SCALE GENOMIC DNA]</scope>
    <source>
        <strain evidence="4">Wikel</strain>
        <strain evidence="2">Wikel colony</strain>
    </source>
</reference>
<feature type="compositionally biased region" description="Polar residues" evidence="1">
    <location>
        <begin position="69"/>
        <end position="82"/>
    </location>
</feature>
<sequence>MERIYHCCKGNNILPPITRAPKMTRIQKLAKTTHETLQLTTDKAAETKTSLHAWPNNEPSSLLEKQKNAQRTNVSNSMLLLS</sequence>
<dbReference type="AlphaFoldDB" id="B7P1C9"/>
<evidence type="ECO:0000313" key="2">
    <source>
        <dbReference type="EMBL" id="EEC00401.1"/>
    </source>
</evidence>
<protein>
    <submittedName>
        <fullName evidence="2 3">Uncharacterized protein</fullName>
    </submittedName>
</protein>
<dbReference type="PaxDb" id="6945-B7P1C9"/>
<evidence type="ECO:0000313" key="4">
    <source>
        <dbReference type="Proteomes" id="UP000001555"/>
    </source>
</evidence>